<dbReference type="InterPro" id="IPR032816">
    <property type="entry name" value="VTT_dom"/>
</dbReference>
<dbReference type="PANTHER" id="PTHR30353">
    <property type="entry name" value="INNER MEMBRANE PROTEIN DEDA-RELATED"/>
    <property type="match status" value="1"/>
</dbReference>
<accession>A0A853DGS1</accession>
<dbReference type="Pfam" id="PF09335">
    <property type="entry name" value="VTT_dom"/>
    <property type="match status" value="1"/>
</dbReference>
<keyword evidence="4 7" id="KW-0812">Transmembrane</keyword>
<feature type="domain" description="VTT" evidence="8">
    <location>
        <begin position="59"/>
        <end position="170"/>
    </location>
</feature>
<protein>
    <submittedName>
        <fullName evidence="9">Membrane-associated protein</fullName>
    </submittedName>
</protein>
<feature type="transmembrane region" description="Helical" evidence="7">
    <location>
        <begin position="71"/>
        <end position="89"/>
    </location>
</feature>
<evidence type="ECO:0000256" key="1">
    <source>
        <dbReference type="ARBA" id="ARBA00004651"/>
    </source>
</evidence>
<dbReference type="PANTHER" id="PTHR30353:SF0">
    <property type="entry name" value="TRANSMEMBRANE PROTEIN"/>
    <property type="match status" value="1"/>
</dbReference>
<comment type="caution">
    <text evidence="9">The sequence shown here is derived from an EMBL/GenBank/DDBJ whole genome shotgun (WGS) entry which is preliminary data.</text>
</comment>
<keyword evidence="3 7" id="KW-1003">Cell membrane</keyword>
<evidence type="ECO:0000256" key="6">
    <source>
        <dbReference type="ARBA" id="ARBA00023136"/>
    </source>
</evidence>
<proteinExistence type="inferred from homology"/>
<keyword evidence="6 7" id="KW-0472">Membrane</keyword>
<evidence type="ECO:0000256" key="2">
    <source>
        <dbReference type="ARBA" id="ARBA00010792"/>
    </source>
</evidence>
<evidence type="ECO:0000256" key="5">
    <source>
        <dbReference type="ARBA" id="ARBA00022989"/>
    </source>
</evidence>
<evidence type="ECO:0000259" key="8">
    <source>
        <dbReference type="Pfam" id="PF09335"/>
    </source>
</evidence>
<feature type="transmembrane region" description="Helical" evidence="7">
    <location>
        <begin position="151"/>
        <end position="174"/>
    </location>
</feature>
<keyword evidence="10" id="KW-1185">Reference proteome</keyword>
<sequence>MMHSLGPSFMDPNYLLGQFGGAFFWFSILIVFIECGVLFPFLPGDSLLFSIGLFTATSSTSGFHIPLWQTMPLLMIAAFAGNVAGYEIGRVAGARLYERDGRVVKRSHFDKTSAFFDHHGNKALVIGRFVPVVRTFITLVAGASRMDRRRFFTWSAVGAVLWVAIVTLAGLALGKTFPGLGKNIDVVILAVVLVSLLPALFEWWRHRKATKELIDESADAVEKVAHRD</sequence>
<gene>
    <name evidence="9" type="ORF">HNR15_002951</name>
</gene>
<feature type="transmembrane region" description="Helical" evidence="7">
    <location>
        <begin position="20"/>
        <end position="39"/>
    </location>
</feature>
<keyword evidence="5 7" id="KW-1133">Transmembrane helix</keyword>
<dbReference type="InterPro" id="IPR032818">
    <property type="entry name" value="DedA-like"/>
</dbReference>
<reference evidence="9 10" key="1">
    <citation type="submission" date="2020-07" db="EMBL/GenBank/DDBJ databases">
        <title>Sequencing the genomes of 1000 actinobacteria strains.</title>
        <authorList>
            <person name="Klenk H.-P."/>
        </authorList>
    </citation>
    <scope>NUCLEOTIDE SEQUENCE [LARGE SCALE GENOMIC DNA]</scope>
    <source>
        <strain evidence="9 10">DSM 29531</strain>
    </source>
</reference>
<organism evidence="9 10">
    <name type="scientific">Allobranchiibius huperziae</name>
    <dbReference type="NCBI Taxonomy" id="1874116"/>
    <lineage>
        <taxon>Bacteria</taxon>
        <taxon>Bacillati</taxon>
        <taxon>Actinomycetota</taxon>
        <taxon>Actinomycetes</taxon>
        <taxon>Micrococcales</taxon>
        <taxon>Dermacoccaceae</taxon>
        <taxon>Allobranchiibius</taxon>
    </lineage>
</organism>
<evidence type="ECO:0000256" key="4">
    <source>
        <dbReference type="ARBA" id="ARBA00022692"/>
    </source>
</evidence>
<evidence type="ECO:0000256" key="3">
    <source>
        <dbReference type="ARBA" id="ARBA00022475"/>
    </source>
</evidence>
<comment type="similarity">
    <text evidence="2 7">Belongs to the DedA family.</text>
</comment>
<feature type="transmembrane region" description="Helical" evidence="7">
    <location>
        <begin position="186"/>
        <end position="204"/>
    </location>
</feature>
<name>A0A853DGS1_9MICO</name>
<evidence type="ECO:0000313" key="10">
    <source>
        <dbReference type="Proteomes" id="UP000571817"/>
    </source>
</evidence>
<comment type="subcellular location">
    <subcellularLocation>
        <location evidence="1 7">Cell membrane</location>
        <topology evidence="1 7">Multi-pass membrane protein</topology>
    </subcellularLocation>
</comment>
<dbReference type="EMBL" id="JACCFW010000001">
    <property type="protein sequence ID" value="NYJ75988.1"/>
    <property type="molecule type" value="Genomic_DNA"/>
</dbReference>
<dbReference type="Proteomes" id="UP000571817">
    <property type="component" value="Unassembled WGS sequence"/>
</dbReference>
<dbReference type="AlphaFoldDB" id="A0A853DGS1"/>
<evidence type="ECO:0000313" key="9">
    <source>
        <dbReference type="EMBL" id="NYJ75988.1"/>
    </source>
</evidence>
<dbReference type="GO" id="GO:0005886">
    <property type="term" value="C:plasma membrane"/>
    <property type="evidence" value="ECO:0007669"/>
    <property type="project" value="UniProtKB-SubCell"/>
</dbReference>
<evidence type="ECO:0000256" key="7">
    <source>
        <dbReference type="RuleBase" id="RU367016"/>
    </source>
</evidence>